<dbReference type="AlphaFoldDB" id="A0A1R2CY41"/>
<feature type="coiled-coil region" evidence="1">
    <location>
        <begin position="75"/>
        <end position="144"/>
    </location>
</feature>
<gene>
    <name evidence="3" type="ORF">SteCoe_2978</name>
</gene>
<reference evidence="3 4" key="1">
    <citation type="submission" date="2016-11" db="EMBL/GenBank/DDBJ databases">
        <title>The macronuclear genome of Stentor coeruleus: a giant cell with tiny introns.</title>
        <authorList>
            <person name="Slabodnick M."/>
            <person name="Ruby J.G."/>
            <person name="Reiff S.B."/>
            <person name="Swart E.C."/>
            <person name="Gosai S."/>
            <person name="Prabakaran S."/>
            <person name="Witkowska E."/>
            <person name="Larue G.E."/>
            <person name="Fisher S."/>
            <person name="Freeman R.M."/>
            <person name="Gunawardena J."/>
            <person name="Chu W."/>
            <person name="Stover N.A."/>
            <person name="Gregory B.D."/>
            <person name="Nowacki M."/>
            <person name="Derisi J."/>
            <person name="Roy S.W."/>
            <person name="Marshall W.F."/>
            <person name="Sood P."/>
        </authorList>
    </citation>
    <scope>NUCLEOTIDE SEQUENCE [LARGE SCALE GENOMIC DNA]</scope>
    <source>
        <strain evidence="3">WM001</strain>
    </source>
</reference>
<dbReference type="EMBL" id="MPUH01000034">
    <property type="protein sequence ID" value="OMJ93926.1"/>
    <property type="molecule type" value="Genomic_DNA"/>
</dbReference>
<dbReference type="Proteomes" id="UP000187209">
    <property type="component" value="Unassembled WGS sequence"/>
</dbReference>
<evidence type="ECO:0000313" key="3">
    <source>
        <dbReference type="EMBL" id="OMJ93926.1"/>
    </source>
</evidence>
<sequence>MLVVLVDYCPALKIIYYNKITMLNDLIKEQNNCARTENTIIRQNIGRLNNFINGHKNDKEVESLSKDLQMLLCILENQRNLISSLEKGLENNQIEYENLLEKSLQNARIYSNKPYSSNYLAELVAKEEEEVNELQQQLRIKITQSAKEISECKSQLIHQNAELKNSNSFIPSKSPNMHKSGVRLNEQKKNKYLPPLE</sequence>
<evidence type="ECO:0000256" key="1">
    <source>
        <dbReference type="SAM" id="Coils"/>
    </source>
</evidence>
<feature type="compositionally biased region" description="Polar residues" evidence="2">
    <location>
        <begin position="166"/>
        <end position="177"/>
    </location>
</feature>
<feature type="region of interest" description="Disordered" evidence="2">
    <location>
        <begin position="166"/>
        <end position="197"/>
    </location>
</feature>
<evidence type="ECO:0000256" key="2">
    <source>
        <dbReference type="SAM" id="MobiDB-lite"/>
    </source>
</evidence>
<keyword evidence="4" id="KW-1185">Reference proteome</keyword>
<keyword evidence="1" id="KW-0175">Coiled coil</keyword>
<name>A0A1R2CY41_9CILI</name>
<protein>
    <submittedName>
        <fullName evidence="3">Uncharacterized protein</fullName>
    </submittedName>
</protein>
<organism evidence="3 4">
    <name type="scientific">Stentor coeruleus</name>
    <dbReference type="NCBI Taxonomy" id="5963"/>
    <lineage>
        <taxon>Eukaryota</taxon>
        <taxon>Sar</taxon>
        <taxon>Alveolata</taxon>
        <taxon>Ciliophora</taxon>
        <taxon>Postciliodesmatophora</taxon>
        <taxon>Heterotrichea</taxon>
        <taxon>Heterotrichida</taxon>
        <taxon>Stentoridae</taxon>
        <taxon>Stentor</taxon>
    </lineage>
</organism>
<proteinExistence type="predicted"/>
<accession>A0A1R2CY41</accession>
<evidence type="ECO:0000313" key="4">
    <source>
        <dbReference type="Proteomes" id="UP000187209"/>
    </source>
</evidence>
<comment type="caution">
    <text evidence="3">The sequence shown here is derived from an EMBL/GenBank/DDBJ whole genome shotgun (WGS) entry which is preliminary data.</text>
</comment>